<dbReference type="RefSeq" id="WP_082032442.1">
    <property type="nucleotide sequence ID" value="NZ_BDCI01000042.1"/>
</dbReference>
<evidence type="ECO:0000313" key="10">
    <source>
        <dbReference type="Proteomes" id="UP000031364"/>
    </source>
</evidence>
<gene>
    <name evidence="9" type="ORF">FG87_39595</name>
</gene>
<dbReference type="InterPro" id="IPR020846">
    <property type="entry name" value="MFS_dom"/>
</dbReference>
<dbReference type="PANTHER" id="PTHR42718:SF46">
    <property type="entry name" value="BLR6921 PROTEIN"/>
    <property type="match status" value="1"/>
</dbReference>
<evidence type="ECO:0000259" key="8">
    <source>
        <dbReference type="PROSITE" id="PS50850"/>
    </source>
</evidence>
<reference evidence="9 10" key="1">
    <citation type="journal article" date="2014" name="Int. J. Syst. Evol. Microbiol.">
        <title>Nocardia vulneris sp. nov., isolated from wounds of human patients in North America.</title>
        <authorList>
            <person name="Lasker B.A."/>
            <person name="Bell M."/>
            <person name="Klenk H.P."/>
            <person name="Sproer C."/>
            <person name="Schumann C."/>
            <person name="Schumann P."/>
            <person name="Brown J.M."/>
        </authorList>
    </citation>
    <scope>NUCLEOTIDE SEQUENCE [LARGE SCALE GENOMIC DNA]</scope>
    <source>
        <strain evidence="9 10">W9851</strain>
    </source>
</reference>
<comment type="caution">
    <text evidence="9">The sequence shown here is derived from an EMBL/GenBank/DDBJ whole genome shotgun (WGS) entry which is preliminary data.</text>
</comment>
<dbReference type="CDD" id="cd17321">
    <property type="entry name" value="MFS_MMR_MDR_like"/>
    <property type="match status" value="1"/>
</dbReference>
<feature type="transmembrane region" description="Helical" evidence="7">
    <location>
        <begin position="61"/>
        <end position="81"/>
    </location>
</feature>
<feature type="transmembrane region" description="Helical" evidence="7">
    <location>
        <begin position="215"/>
        <end position="233"/>
    </location>
</feature>
<feature type="transmembrane region" description="Helical" evidence="7">
    <location>
        <begin position="461"/>
        <end position="481"/>
    </location>
</feature>
<comment type="subcellular location">
    <subcellularLocation>
        <location evidence="1">Cell membrane</location>
        <topology evidence="1">Multi-pass membrane protein</topology>
    </subcellularLocation>
</comment>
<evidence type="ECO:0000256" key="1">
    <source>
        <dbReference type="ARBA" id="ARBA00004651"/>
    </source>
</evidence>
<keyword evidence="4 7" id="KW-0812">Transmembrane</keyword>
<feature type="transmembrane region" description="Helical" evidence="7">
    <location>
        <begin position="118"/>
        <end position="140"/>
    </location>
</feature>
<dbReference type="NCBIfam" id="TIGR00711">
    <property type="entry name" value="efflux_EmrB"/>
    <property type="match status" value="1"/>
</dbReference>
<dbReference type="EMBL" id="JNFP01000083">
    <property type="protein sequence ID" value="KIA60023.1"/>
    <property type="molecule type" value="Genomic_DNA"/>
</dbReference>
<evidence type="ECO:0000256" key="6">
    <source>
        <dbReference type="ARBA" id="ARBA00023136"/>
    </source>
</evidence>
<evidence type="ECO:0000256" key="7">
    <source>
        <dbReference type="SAM" id="Phobius"/>
    </source>
</evidence>
<dbReference type="InterPro" id="IPR004638">
    <property type="entry name" value="EmrB-like"/>
</dbReference>
<keyword evidence="6 7" id="KW-0472">Membrane</keyword>
<keyword evidence="10" id="KW-1185">Reference proteome</keyword>
<accession>A0ABR4Z3Z5</accession>
<dbReference type="Pfam" id="PF07690">
    <property type="entry name" value="MFS_1"/>
    <property type="match status" value="1"/>
</dbReference>
<feature type="transmembrane region" description="Helical" evidence="7">
    <location>
        <begin position="245"/>
        <end position="262"/>
    </location>
</feature>
<proteinExistence type="predicted"/>
<feature type="transmembrane region" description="Helical" evidence="7">
    <location>
        <begin position="152"/>
        <end position="170"/>
    </location>
</feature>
<evidence type="ECO:0000256" key="5">
    <source>
        <dbReference type="ARBA" id="ARBA00022989"/>
    </source>
</evidence>
<keyword evidence="3" id="KW-1003">Cell membrane</keyword>
<feature type="transmembrane region" description="Helical" evidence="7">
    <location>
        <begin position="283"/>
        <end position="306"/>
    </location>
</feature>
<dbReference type="Gene3D" id="1.20.1250.20">
    <property type="entry name" value="MFS general substrate transporter like domains"/>
    <property type="match status" value="1"/>
</dbReference>
<dbReference type="Gene3D" id="1.20.1720.10">
    <property type="entry name" value="Multidrug resistance protein D"/>
    <property type="match status" value="1"/>
</dbReference>
<sequence>MATVLDRIQDRVGADPATNRARRRWAALAVLATAQLMVVLDATIANIALPQAQAQLGFSDAGRQWVVTGYSLAFGSLLLLGGRFGDLFGRRRMFVIGLVGFAAASAFGGAAQDFAMLVGARVVQGVFGALLAPAALSLLTTTFTDKAERAKAFGVFGAVAGAGSAIGLLLGGVLTEWASWRWVFYVNLIFAAVAVIGAGLTLGRTVPQQKKALDLPGAALVSAALFGIVYGFAHAESDGWSNPLTLGFLLAAVVLLAVFVQVERKVPNPLLPLRILLDRTRACAYLSVFFTGVGAFALFLFLTYYLELVRGYSPLRTGVAFLPMVVALMAAATLTPTRLLPRLGVKATIGTGFLSAAAGMVLLTGIGLDTAYLVPVLPGLLLLGLGMGAVFAVSMQNATARVAPDDSGVASAMVNTMQQVGGSIGTVLLNSIAATAAARYLSRTVQSTTSVAQSQIHSYVAAFWSGAAVFLVGGVIVVALLPGRARPAPDLEPLVVH</sequence>
<feature type="transmembrane region" description="Helical" evidence="7">
    <location>
        <begin position="93"/>
        <end position="112"/>
    </location>
</feature>
<dbReference type="InterPro" id="IPR036259">
    <property type="entry name" value="MFS_trans_sf"/>
</dbReference>
<protein>
    <submittedName>
        <fullName evidence="9">Puromycin resistance protein pur8</fullName>
    </submittedName>
</protein>
<dbReference type="SUPFAM" id="SSF103473">
    <property type="entry name" value="MFS general substrate transporter"/>
    <property type="match status" value="1"/>
</dbReference>
<evidence type="ECO:0000313" key="9">
    <source>
        <dbReference type="EMBL" id="KIA60023.1"/>
    </source>
</evidence>
<feature type="transmembrane region" description="Helical" evidence="7">
    <location>
        <begin position="318"/>
        <end position="335"/>
    </location>
</feature>
<feature type="transmembrane region" description="Helical" evidence="7">
    <location>
        <begin position="25"/>
        <end position="49"/>
    </location>
</feature>
<keyword evidence="5 7" id="KW-1133">Transmembrane helix</keyword>
<evidence type="ECO:0000256" key="2">
    <source>
        <dbReference type="ARBA" id="ARBA00022448"/>
    </source>
</evidence>
<dbReference type="InterPro" id="IPR011701">
    <property type="entry name" value="MFS"/>
</dbReference>
<organism evidence="9 10">
    <name type="scientific">Nocardia vulneris</name>
    <dbReference type="NCBI Taxonomy" id="1141657"/>
    <lineage>
        <taxon>Bacteria</taxon>
        <taxon>Bacillati</taxon>
        <taxon>Actinomycetota</taxon>
        <taxon>Actinomycetes</taxon>
        <taxon>Mycobacteriales</taxon>
        <taxon>Nocardiaceae</taxon>
        <taxon>Nocardia</taxon>
    </lineage>
</organism>
<feature type="domain" description="Major facilitator superfamily (MFS) profile" evidence="8">
    <location>
        <begin position="27"/>
        <end position="485"/>
    </location>
</feature>
<feature type="transmembrane region" description="Helical" evidence="7">
    <location>
        <begin position="182"/>
        <end position="203"/>
    </location>
</feature>
<evidence type="ECO:0000256" key="4">
    <source>
        <dbReference type="ARBA" id="ARBA00022692"/>
    </source>
</evidence>
<dbReference type="Proteomes" id="UP000031364">
    <property type="component" value="Unassembled WGS sequence"/>
</dbReference>
<keyword evidence="2" id="KW-0813">Transport</keyword>
<name>A0ABR4Z3Z5_9NOCA</name>
<feature type="transmembrane region" description="Helical" evidence="7">
    <location>
        <begin position="372"/>
        <end position="393"/>
    </location>
</feature>
<feature type="transmembrane region" description="Helical" evidence="7">
    <location>
        <begin position="347"/>
        <end position="366"/>
    </location>
</feature>
<dbReference type="PANTHER" id="PTHR42718">
    <property type="entry name" value="MAJOR FACILITATOR SUPERFAMILY MULTIDRUG TRANSPORTER MFSC"/>
    <property type="match status" value="1"/>
</dbReference>
<evidence type="ECO:0000256" key="3">
    <source>
        <dbReference type="ARBA" id="ARBA00022475"/>
    </source>
</evidence>
<dbReference type="PROSITE" id="PS50850">
    <property type="entry name" value="MFS"/>
    <property type="match status" value="1"/>
</dbReference>